<dbReference type="GO" id="GO:0019432">
    <property type="term" value="P:triglyceride biosynthetic process"/>
    <property type="evidence" value="ECO:0007669"/>
    <property type="project" value="TreeGrafter"/>
</dbReference>
<dbReference type="GO" id="GO:0006071">
    <property type="term" value="P:glycerol metabolic process"/>
    <property type="evidence" value="ECO:0007669"/>
    <property type="project" value="UniProtKB-KW"/>
</dbReference>
<dbReference type="PANTHER" id="PTHR12317">
    <property type="entry name" value="DIACYLGLYCEROL O-ACYLTRANSFERASE"/>
    <property type="match status" value="1"/>
</dbReference>
<evidence type="ECO:0000256" key="10">
    <source>
        <dbReference type="ARBA" id="ARBA00022989"/>
    </source>
</evidence>
<organism evidence="15 16">
    <name type="scientific">Onchocerca volvulus</name>
    <dbReference type="NCBI Taxonomy" id="6282"/>
    <lineage>
        <taxon>Eukaryota</taxon>
        <taxon>Metazoa</taxon>
        <taxon>Ecdysozoa</taxon>
        <taxon>Nematoda</taxon>
        <taxon>Chromadorea</taxon>
        <taxon>Rhabditida</taxon>
        <taxon>Spirurina</taxon>
        <taxon>Spiruromorpha</taxon>
        <taxon>Filarioidea</taxon>
        <taxon>Onchocercidae</taxon>
        <taxon>Onchocerca</taxon>
    </lineage>
</organism>
<evidence type="ECO:0000256" key="3">
    <source>
        <dbReference type="ARBA" id="ARBA00005189"/>
    </source>
</evidence>
<comment type="similarity">
    <text evidence="4 14">Belongs to the diacylglycerol acyltransferase family.</text>
</comment>
<keyword evidence="6 14" id="KW-0808">Transferase</keyword>
<evidence type="ECO:0000256" key="5">
    <source>
        <dbReference type="ARBA" id="ARBA00022516"/>
    </source>
</evidence>
<feature type="transmembrane region" description="Helical" evidence="14">
    <location>
        <begin position="51"/>
        <end position="73"/>
    </location>
</feature>
<dbReference type="InterPro" id="IPR007130">
    <property type="entry name" value="DAGAT"/>
</dbReference>
<dbReference type="EnsemblMetazoa" id="OVOC7310.1">
    <property type="protein sequence ID" value="OVOC7310.1"/>
    <property type="gene ID" value="WBGene00244119"/>
</dbReference>
<dbReference type="EC" id="2.3.1.-" evidence="14"/>
<evidence type="ECO:0000313" key="16">
    <source>
        <dbReference type="Proteomes" id="UP000024404"/>
    </source>
</evidence>
<dbReference type="Proteomes" id="UP000024404">
    <property type="component" value="Unassembled WGS sequence"/>
</dbReference>
<name>A0A8R1Y1M8_ONCVO</name>
<comment type="pathway">
    <text evidence="2">Glycerolipid metabolism; triacylglycerol biosynthesis.</text>
</comment>
<keyword evidence="9 14" id="KW-0256">Endoplasmic reticulum</keyword>
<evidence type="ECO:0000256" key="9">
    <source>
        <dbReference type="ARBA" id="ARBA00022824"/>
    </source>
</evidence>
<feature type="transmembrane region" description="Helical" evidence="14">
    <location>
        <begin position="12"/>
        <end position="30"/>
    </location>
</feature>
<keyword evidence="5" id="KW-0444">Lipid biosynthesis</keyword>
<keyword evidence="12 14" id="KW-0472">Membrane</keyword>
<evidence type="ECO:0000256" key="4">
    <source>
        <dbReference type="ARBA" id="ARBA00005420"/>
    </source>
</evidence>
<accession>A0A8R1Y1M8</accession>
<evidence type="ECO:0000256" key="6">
    <source>
        <dbReference type="ARBA" id="ARBA00022679"/>
    </source>
</evidence>
<evidence type="ECO:0000256" key="12">
    <source>
        <dbReference type="ARBA" id="ARBA00023136"/>
    </source>
</evidence>
<dbReference type="EMBL" id="CMVM020000191">
    <property type="status" value="NOT_ANNOTATED_CDS"/>
    <property type="molecule type" value="Genomic_DNA"/>
</dbReference>
<evidence type="ECO:0000313" key="15">
    <source>
        <dbReference type="EnsemblMetazoa" id="OVOC7310.1"/>
    </source>
</evidence>
<dbReference type="PANTHER" id="PTHR12317:SF0">
    <property type="entry name" value="ACYLTRANSFERASE"/>
    <property type="match status" value="1"/>
</dbReference>
<evidence type="ECO:0000256" key="8">
    <source>
        <dbReference type="ARBA" id="ARBA00022798"/>
    </source>
</evidence>
<sequence length="364" mass="41945">MEIKQMFSSKFHSLKLSIIFIKILIYNISVSMDMKSFNVWLHNIAEKCLENIMICYYLLFVFLLPLIIPFLFIYMIVTSWWPIVLLYLTWFIYDYKSPKRGGYPSTWIRTRPIHKYFARYFPIHLHITTPLISGKNYLIGSHPHGIISMNTFANFTTNATGMLEKHPGMNVRVCTLTPQFWPPLRREWGMLYGLIDCSKESLHYVLNTKNSINNIVVLIVGGAEEALDAHPGSHILTLSKRKGFIKIAIETGAQLVPMYCFGENELFEQVSNPDGSYLRRLQSKLKKITKISFPICHGCGLFSNFGLKPLNTVIGAPIPVIKKENPTKEEIDRLHELYINALTELFETYKIKFGVPKNASLIIR</sequence>
<dbReference type="GO" id="GO:0005789">
    <property type="term" value="C:endoplasmic reticulum membrane"/>
    <property type="evidence" value="ECO:0007669"/>
    <property type="project" value="UniProtKB-SubCell"/>
</dbReference>
<proteinExistence type="inferred from homology"/>
<evidence type="ECO:0000256" key="2">
    <source>
        <dbReference type="ARBA" id="ARBA00004771"/>
    </source>
</evidence>
<dbReference type="OMA" id="FWFTCAN"/>
<keyword evidence="11" id="KW-0443">Lipid metabolism</keyword>
<dbReference type="CDD" id="cd07987">
    <property type="entry name" value="LPLAT_MGAT-like"/>
    <property type="match status" value="1"/>
</dbReference>
<reference evidence="16" key="1">
    <citation type="submission" date="2013-10" db="EMBL/GenBank/DDBJ databases">
        <title>Genome sequencing of Onchocerca volvulus.</title>
        <authorList>
            <person name="Cotton J."/>
            <person name="Tsai J."/>
            <person name="Stanley E."/>
            <person name="Tracey A."/>
            <person name="Holroyd N."/>
            <person name="Lustigman S."/>
            <person name="Berriman M."/>
        </authorList>
    </citation>
    <scope>NUCLEOTIDE SEQUENCE</scope>
</reference>
<reference evidence="15" key="2">
    <citation type="submission" date="2022-06" db="UniProtKB">
        <authorList>
            <consortium name="EnsemblMetazoa"/>
        </authorList>
    </citation>
    <scope>IDENTIFICATION</scope>
</reference>
<evidence type="ECO:0000256" key="7">
    <source>
        <dbReference type="ARBA" id="ARBA00022692"/>
    </source>
</evidence>
<protein>
    <recommendedName>
        <fullName evidence="14">Acyltransferase</fullName>
        <ecNumber evidence="14">2.3.1.-</ecNumber>
    </recommendedName>
</protein>
<keyword evidence="7 14" id="KW-0812">Transmembrane</keyword>
<feature type="transmembrane region" description="Helical" evidence="14">
    <location>
        <begin position="79"/>
        <end position="95"/>
    </location>
</feature>
<dbReference type="GO" id="GO:0004144">
    <property type="term" value="F:diacylglycerol O-acyltransferase activity"/>
    <property type="evidence" value="ECO:0007669"/>
    <property type="project" value="TreeGrafter"/>
</dbReference>
<evidence type="ECO:0000256" key="1">
    <source>
        <dbReference type="ARBA" id="ARBA00004477"/>
    </source>
</evidence>
<keyword evidence="10 14" id="KW-1133">Transmembrane helix</keyword>
<dbReference type="Pfam" id="PF03982">
    <property type="entry name" value="DAGAT"/>
    <property type="match status" value="1"/>
</dbReference>
<evidence type="ECO:0000256" key="13">
    <source>
        <dbReference type="ARBA" id="ARBA00023315"/>
    </source>
</evidence>
<keyword evidence="8" id="KW-0319">Glycerol metabolism</keyword>
<evidence type="ECO:0000256" key="11">
    <source>
        <dbReference type="ARBA" id="ARBA00023098"/>
    </source>
</evidence>
<keyword evidence="16" id="KW-1185">Reference proteome</keyword>
<evidence type="ECO:0000256" key="14">
    <source>
        <dbReference type="RuleBase" id="RU367023"/>
    </source>
</evidence>
<keyword evidence="13" id="KW-0012">Acyltransferase</keyword>
<comment type="pathway">
    <text evidence="3">Lipid metabolism.</text>
</comment>
<dbReference type="AlphaFoldDB" id="A0A8R1Y1M8"/>
<comment type="subcellular location">
    <subcellularLocation>
        <location evidence="1 14">Endoplasmic reticulum membrane</location>
        <topology evidence="1 14">Multi-pass membrane protein</topology>
    </subcellularLocation>
</comment>